<dbReference type="STRING" id="1324314.BVG16_26940"/>
<dbReference type="SUPFAM" id="SSF54593">
    <property type="entry name" value="Glyoxalase/Bleomycin resistance protein/Dihydroxybiphenyl dioxygenase"/>
    <property type="match status" value="1"/>
</dbReference>
<keyword evidence="3" id="KW-1185">Reference proteome</keyword>
<gene>
    <name evidence="2" type="ORF">BVG16_26940</name>
</gene>
<dbReference type="OrthoDB" id="2354281at2"/>
<evidence type="ECO:0000313" key="2">
    <source>
        <dbReference type="EMBL" id="OPA73729.1"/>
    </source>
</evidence>
<evidence type="ECO:0000259" key="1">
    <source>
        <dbReference type="Pfam" id="PF00903"/>
    </source>
</evidence>
<dbReference type="Pfam" id="PF00903">
    <property type="entry name" value="Glyoxalase"/>
    <property type="match status" value="1"/>
</dbReference>
<dbReference type="EMBL" id="MSZX01000014">
    <property type="protein sequence ID" value="OPA73729.1"/>
    <property type="molecule type" value="Genomic_DNA"/>
</dbReference>
<evidence type="ECO:0000313" key="3">
    <source>
        <dbReference type="Proteomes" id="UP000190188"/>
    </source>
</evidence>
<dbReference type="Proteomes" id="UP000190188">
    <property type="component" value="Unassembled WGS sequence"/>
</dbReference>
<dbReference type="AlphaFoldDB" id="A0A1T2X1I3"/>
<dbReference type="InterPro" id="IPR029068">
    <property type="entry name" value="Glyas_Bleomycin-R_OHBP_Dase"/>
</dbReference>
<proteinExistence type="predicted"/>
<feature type="domain" description="Glyoxalase/fosfomycin resistance/dioxygenase" evidence="1">
    <location>
        <begin position="10"/>
        <end position="114"/>
    </location>
</feature>
<reference evidence="2 3" key="1">
    <citation type="submission" date="2017-01" db="EMBL/GenBank/DDBJ databases">
        <title>Genome analysis of Paenibacillus selenitrireducens ES3-24.</title>
        <authorList>
            <person name="Xu D."/>
            <person name="Yao R."/>
            <person name="Zheng S."/>
        </authorList>
    </citation>
    <scope>NUCLEOTIDE SEQUENCE [LARGE SCALE GENOMIC DNA]</scope>
    <source>
        <strain evidence="2 3">ES3-24</strain>
    </source>
</reference>
<dbReference type="Gene3D" id="3.10.180.10">
    <property type="entry name" value="2,3-Dihydroxybiphenyl 1,2-Dioxygenase, domain 1"/>
    <property type="match status" value="1"/>
</dbReference>
<protein>
    <submittedName>
        <fullName evidence="2">Glyoxalase</fullName>
    </submittedName>
</protein>
<sequence length="117" mass="13367">MSSPILNQVGAIFIPVQDIEQARDWYSNILGLPVEGDILHGHLYILPMLGTGVVLDSKIYAPGRTFQTPAFHFNTEHIEEAYEFMQKHQVKLLTPIEHGHWFNFEDPDGNMLMICKC</sequence>
<accession>A0A1T2X1I3</accession>
<name>A0A1T2X1I3_9BACL</name>
<dbReference type="RefSeq" id="WP_078502296.1">
    <property type="nucleotide sequence ID" value="NZ_MSZX01000014.1"/>
</dbReference>
<dbReference type="InterPro" id="IPR004360">
    <property type="entry name" value="Glyas_Fos-R_dOase_dom"/>
</dbReference>
<organism evidence="2 3">
    <name type="scientific">Paenibacillus selenitireducens</name>
    <dbReference type="NCBI Taxonomy" id="1324314"/>
    <lineage>
        <taxon>Bacteria</taxon>
        <taxon>Bacillati</taxon>
        <taxon>Bacillota</taxon>
        <taxon>Bacilli</taxon>
        <taxon>Bacillales</taxon>
        <taxon>Paenibacillaceae</taxon>
        <taxon>Paenibacillus</taxon>
    </lineage>
</organism>
<comment type="caution">
    <text evidence="2">The sequence shown here is derived from an EMBL/GenBank/DDBJ whole genome shotgun (WGS) entry which is preliminary data.</text>
</comment>